<dbReference type="Proteomes" id="UP000485058">
    <property type="component" value="Unassembled WGS sequence"/>
</dbReference>
<sequence>AGGAGSPVLRPLWHHRQHRFSWRSVPHACGPRVRGQQGGGGALHTLRCTRPGAQVHPHHGRMPRVCGHAP</sequence>
<feature type="non-terminal residue" evidence="1">
    <location>
        <position position="1"/>
    </location>
</feature>
<protein>
    <submittedName>
        <fullName evidence="1">Uncharacterized protein</fullName>
    </submittedName>
</protein>
<feature type="non-terminal residue" evidence="1">
    <location>
        <position position="70"/>
    </location>
</feature>
<gene>
    <name evidence="1" type="ORF">HaLaN_23402</name>
</gene>
<evidence type="ECO:0000313" key="2">
    <source>
        <dbReference type="Proteomes" id="UP000485058"/>
    </source>
</evidence>
<evidence type="ECO:0000313" key="1">
    <source>
        <dbReference type="EMBL" id="GFH25444.1"/>
    </source>
</evidence>
<organism evidence="1 2">
    <name type="scientific">Haematococcus lacustris</name>
    <name type="common">Green alga</name>
    <name type="synonym">Haematococcus pluvialis</name>
    <dbReference type="NCBI Taxonomy" id="44745"/>
    <lineage>
        <taxon>Eukaryota</taxon>
        <taxon>Viridiplantae</taxon>
        <taxon>Chlorophyta</taxon>
        <taxon>core chlorophytes</taxon>
        <taxon>Chlorophyceae</taxon>
        <taxon>CS clade</taxon>
        <taxon>Chlamydomonadales</taxon>
        <taxon>Haematococcaceae</taxon>
        <taxon>Haematococcus</taxon>
    </lineage>
</organism>
<accession>A0A6A0A1H7</accession>
<reference evidence="1 2" key="1">
    <citation type="submission" date="2020-02" db="EMBL/GenBank/DDBJ databases">
        <title>Draft genome sequence of Haematococcus lacustris strain NIES-144.</title>
        <authorList>
            <person name="Morimoto D."/>
            <person name="Nakagawa S."/>
            <person name="Yoshida T."/>
            <person name="Sawayama S."/>
        </authorList>
    </citation>
    <scope>NUCLEOTIDE SEQUENCE [LARGE SCALE GENOMIC DNA]</scope>
    <source>
        <strain evidence="1 2">NIES-144</strain>
    </source>
</reference>
<name>A0A6A0A1H7_HAELA</name>
<comment type="caution">
    <text evidence="1">The sequence shown here is derived from an EMBL/GenBank/DDBJ whole genome shotgun (WGS) entry which is preliminary data.</text>
</comment>
<keyword evidence="2" id="KW-1185">Reference proteome</keyword>
<dbReference type="AlphaFoldDB" id="A0A6A0A1H7"/>
<dbReference type="EMBL" id="BLLF01002816">
    <property type="protein sequence ID" value="GFH25444.1"/>
    <property type="molecule type" value="Genomic_DNA"/>
</dbReference>
<proteinExistence type="predicted"/>